<name>A0AAD9K4B8_9ANNE</name>
<organism evidence="2 3">
    <name type="scientific">Paralvinella palmiformis</name>
    <dbReference type="NCBI Taxonomy" id="53620"/>
    <lineage>
        <taxon>Eukaryota</taxon>
        <taxon>Metazoa</taxon>
        <taxon>Spiralia</taxon>
        <taxon>Lophotrochozoa</taxon>
        <taxon>Annelida</taxon>
        <taxon>Polychaeta</taxon>
        <taxon>Sedentaria</taxon>
        <taxon>Canalipalpata</taxon>
        <taxon>Terebellida</taxon>
        <taxon>Terebelliformia</taxon>
        <taxon>Alvinellidae</taxon>
        <taxon>Paralvinella</taxon>
    </lineage>
</organism>
<feature type="region of interest" description="Disordered" evidence="1">
    <location>
        <begin position="341"/>
        <end position="364"/>
    </location>
</feature>
<protein>
    <submittedName>
        <fullName evidence="2">Uncharacterized protein</fullName>
    </submittedName>
</protein>
<proteinExistence type="predicted"/>
<gene>
    <name evidence="2" type="ORF">LSH36_60g03021</name>
</gene>
<evidence type="ECO:0000313" key="3">
    <source>
        <dbReference type="Proteomes" id="UP001208570"/>
    </source>
</evidence>
<evidence type="ECO:0000256" key="1">
    <source>
        <dbReference type="SAM" id="MobiDB-lite"/>
    </source>
</evidence>
<dbReference type="EMBL" id="JAODUP010000060">
    <property type="protein sequence ID" value="KAK2164688.1"/>
    <property type="molecule type" value="Genomic_DNA"/>
</dbReference>
<dbReference type="Proteomes" id="UP001208570">
    <property type="component" value="Unassembled WGS sequence"/>
</dbReference>
<comment type="caution">
    <text evidence="2">The sequence shown here is derived from an EMBL/GenBank/DDBJ whole genome shotgun (WGS) entry which is preliminary data.</text>
</comment>
<evidence type="ECO:0000313" key="2">
    <source>
        <dbReference type="EMBL" id="KAK2164688.1"/>
    </source>
</evidence>
<feature type="compositionally biased region" description="Polar residues" evidence="1">
    <location>
        <begin position="346"/>
        <end position="364"/>
    </location>
</feature>
<sequence length="364" mass="40705">MADWVEAIQSGWVQINNTVVPYVKRHLANDLPVQLIPLPVIRYGADLLRGVYVQTFRATPPERNILNNRCQKADLNFTFDENIDLVPLYEVVRKYKKDVLVSFLSDDDPLGSAQFHPEPCAKNSNRSDGSPATVCGNGKRMGCGNLPMITEGQDVMSVLDLSNKAAPLSDSDKTKMNNAFAVNTIQRGTKDDPIDLTDRSPTDNEILVASKSSVMTVSSTSKLRRPPESIPGTVRILPVRVREHMIPMIAKGDVHFVLVETIRKAYFSDCSLTAFLFLVRRYVGPNMYNLTNDDVQTIQRSVKNPSCLKRCSKVIIIRDADQMIPIIRRFLARVRLRVKHKHESKPNPSGTKDGQVSSATEIQS</sequence>
<reference evidence="2" key="1">
    <citation type="journal article" date="2023" name="Mol. Biol. Evol.">
        <title>Third-Generation Sequencing Reveals the Adaptive Role of the Epigenome in Three Deep-Sea Polychaetes.</title>
        <authorList>
            <person name="Perez M."/>
            <person name="Aroh O."/>
            <person name="Sun Y."/>
            <person name="Lan Y."/>
            <person name="Juniper S.K."/>
            <person name="Young C.R."/>
            <person name="Angers B."/>
            <person name="Qian P.Y."/>
        </authorList>
    </citation>
    <scope>NUCLEOTIDE SEQUENCE</scope>
    <source>
        <strain evidence="2">P08H-3</strain>
    </source>
</reference>
<dbReference type="AlphaFoldDB" id="A0AAD9K4B8"/>
<accession>A0AAD9K4B8</accession>
<keyword evidence="3" id="KW-1185">Reference proteome</keyword>